<dbReference type="Proteomes" id="UP000291758">
    <property type="component" value="Chromosome"/>
</dbReference>
<dbReference type="KEGG" id="xyl:ET495_01490"/>
<evidence type="ECO:0000313" key="3">
    <source>
        <dbReference type="EMBL" id="QAY62168.1"/>
    </source>
</evidence>
<accession>A0A4P6EVW4</accession>
<dbReference type="EMBL" id="CP035495">
    <property type="protein sequence ID" value="QAY62168.1"/>
    <property type="molecule type" value="Genomic_DNA"/>
</dbReference>
<reference evidence="3 4" key="1">
    <citation type="submission" date="2019-01" db="EMBL/GenBank/DDBJ databases">
        <title>Genome sequencing of strain 2JSPR-7.</title>
        <authorList>
            <person name="Heo J."/>
            <person name="Kim S.-J."/>
            <person name="Kim J.-S."/>
            <person name="Hong S.-B."/>
            <person name="Kwon S.-W."/>
        </authorList>
    </citation>
    <scope>NUCLEOTIDE SEQUENCE [LARGE SCALE GENOMIC DNA]</scope>
    <source>
        <strain evidence="3 4">2JSPR-7</strain>
    </source>
</reference>
<protein>
    <submittedName>
        <fullName evidence="3">Uncharacterized protein</fullName>
    </submittedName>
</protein>
<gene>
    <name evidence="3" type="ORF">ET495_01490</name>
</gene>
<sequence length="211" mass="20612">MSGDDRALGIEPDDATRLVAGGAGVVPEGGVPDDATRLAAGGAGVVPEGGVPDDATRLVAGGAGGVPEGVVPDDATRRAAGGAGVVPDDATRLGARAWPGGGRGLPRASAPATATWPGAPGAGRSTLPVGRVVRVRSGQQDTYAARVAAPQHVLAPAPAPAASMPQHDDVRVRESRRRAGRRGAATVIGIGAAVVLTALVGLVALLAMHPG</sequence>
<evidence type="ECO:0000256" key="1">
    <source>
        <dbReference type="SAM" id="MobiDB-lite"/>
    </source>
</evidence>
<evidence type="ECO:0000256" key="2">
    <source>
        <dbReference type="SAM" id="Phobius"/>
    </source>
</evidence>
<keyword evidence="2" id="KW-1133">Transmembrane helix</keyword>
<feature type="region of interest" description="Disordered" evidence="1">
    <location>
        <begin position="22"/>
        <end position="52"/>
    </location>
</feature>
<feature type="transmembrane region" description="Helical" evidence="2">
    <location>
        <begin position="183"/>
        <end position="208"/>
    </location>
</feature>
<organism evidence="3 4">
    <name type="scientific">Xylanimonas allomyrinae</name>
    <dbReference type="NCBI Taxonomy" id="2509459"/>
    <lineage>
        <taxon>Bacteria</taxon>
        <taxon>Bacillati</taxon>
        <taxon>Actinomycetota</taxon>
        <taxon>Actinomycetes</taxon>
        <taxon>Micrococcales</taxon>
        <taxon>Promicromonosporaceae</taxon>
        <taxon>Xylanimonas</taxon>
    </lineage>
</organism>
<feature type="region of interest" description="Disordered" evidence="1">
    <location>
        <begin position="97"/>
        <end position="125"/>
    </location>
</feature>
<evidence type="ECO:0000313" key="4">
    <source>
        <dbReference type="Proteomes" id="UP000291758"/>
    </source>
</evidence>
<dbReference type="RefSeq" id="WP_129202047.1">
    <property type="nucleotide sequence ID" value="NZ_CP035495.1"/>
</dbReference>
<keyword evidence="2" id="KW-0472">Membrane</keyword>
<dbReference type="AlphaFoldDB" id="A0A4P6EVW4"/>
<feature type="compositionally biased region" description="Low complexity" evidence="1">
    <location>
        <begin position="108"/>
        <end position="123"/>
    </location>
</feature>
<name>A0A4P6EVW4_9MICO</name>
<keyword evidence="2" id="KW-0812">Transmembrane</keyword>
<keyword evidence="4" id="KW-1185">Reference proteome</keyword>
<proteinExistence type="predicted"/>